<gene>
    <name evidence="2" type="ORF">CC1G_04816</name>
</gene>
<comment type="caution">
    <text evidence="2">The sequence shown here is derived from an EMBL/GenBank/DDBJ whole genome shotgun (WGS) entry which is preliminary data.</text>
</comment>
<dbReference type="KEGG" id="cci:CC1G_04816"/>
<evidence type="ECO:0000313" key="2">
    <source>
        <dbReference type="EMBL" id="EAU83560.2"/>
    </source>
</evidence>
<dbReference type="Proteomes" id="UP000001861">
    <property type="component" value="Unassembled WGS sequence"/>
</dbReference>
<evidence type="ECO:0000256" key="1">
    <source>
        <dbReference type="SAM" id="MobiDB-lite"/>
    </source>
</evidence>
<dbReference type="GeneID" id="6014957"/>
<feature type="region of interest" description="Disordered" evidence="1">
    <location>
        <begin position="287"/>
        <end position="310"/>
    </location>
</feature>
<dbReference type="RefSeq" id="XP_001838372.2">
    <property type="nucleotide sequence ID" value="XM_001838320.2"/>
</dbReference>
<dbReference type="InParanoid" id="A8P2N8"/>
<dbReference type="OrthoDB" id="3269456at2759"/>
<sequence>MNRFYDNQEARLVLEAETTRACQEIDAPCPLLADIDMRDYVVSQFDQPYCYRLTHKSEPDSEAYFRLHGIVCSKVLPPFTNKPRIQTIQHVRNLRQFVRLTGLGSPGFERTGSAFEKVVELFKGTLRTDMMTGAEDRMYEGDPAIDCHARYFTDRELVPQEKHQPFDEVVDPYHILEDIRGTSFIHGPDNKVEYLKKTTEEGETTYTPMDPINVCEGDIVEVTVAFVCVPIKNSQYRFLTALRAIAHISSVVREAADMQREKASAILMPQIHTPRVLKRKKLFSQEEKRAKRGRGSENGIMQLEMRVDDE</sequence>
<dbReference type="eggNOG" id="ENOG502SVAK">
    <property type="taxonomic scope" value="Eukaryota"/>
</dbReference>
<accession>A8P2N8</accession>
<dbReference type="STRING" id="240176.A8P2N8"/>
<organism evidence="2 3">
    <name type="scientific">Coprinopsis cinerea (strain Okayama-7 / 130 / ATCC MYA-4618 / FGSC 9003)</name>
    <name type="common">Inky cap fungus</name>
    <name type="synonym">Hormographiella aspergillata</name>
    <dbReference type="NCBI Taxonomy" id="240176"/>
    <lineage>
        <taxon>Eukaryota</taxon>
        <taxon>Fungi</taxon>
        <taxon>Dikarya</taxon>
        <taxon>Basidiomycota</taxon>
        <taxon>Agaricomycotina</taxon>
        <taxon>Agaricomycetes</taxon>
        <taxon>Agaricomycetidae</taxon>
        <taxon>Agaricales</taxon>
        <taxon>Agaricineae</taxon>
        <taxon>Psathyrellaceae</taxon>
        <taxon>Coprinopsis</taxon>
    </lineage>
</organism>
<dbReference type="EMBL" id="AACS02000013">
    <property type="protein sequence ID" value="EAU83560.2"/>
    <property type="molecule type" value="Genomic_DNA"/>
</dbReference>
<keyword evidence="3" id="KW-1185">Reference proteome</keyword>
<dbReference type="VEuPathDB" id="FungiDB:CC1G_04816"/>
<dbReference type="AlphaFoldDB" id="A8P2N8"/>
<evidence type="ECO:0000313" key="3">
    <source>
        <dbReference type="Proteomes" id="UP000001861"/>
    </source>
</evidence>
<dbReference type="OMA" id="SKWARTE"/>
<proteinExistence type="predicted"/>
<reference evidence="2 3" key="1">
    <citation type="journal article" date="2010" name="Proc. Natl. Acad. Sci. U.S.A.">
        <title>Insights into evolution of multicellular fungi from the assembled chromosomes of the mushroom Coprinopsis cinerea (Coprinus cinereus).</title>
        <authorList>
            <person name="Stajich J.E."/>
            <person name="Wilke S.K."/>
            <person name="Ahren D."/>
            <person name="Au C.H."/>
            <person name="Birren B.W."/>
            <person name="Borodovsky M."/>
            <person name="Burns C."/>
            <person name="Canback B."/>
            <person name="Casselton L.A."/>
            <person name="Cheng C.K."/>
            <person name="Deng J."/>
            <person name="Dietrich F.S."/>
            <person name="Fargo D.C."/>
            <person name="Farman M.L."/>
            <person name="Gathman A.C."/>
            <person name="Goldberg J."/>
            <person name="Guigo R."/>
            <person name="Hoegger P.J."/>
            <person name="Hooker J.B."/>
            <person name="Huggins A."/>
            <person name="James T.Y."/>
            <person name="Kamada T."/>
            <person name="Kilaru S."/>
            <person name="Kodira C."/>
            <person name="Kues U."/>
            <person name="Kupfer D."/>
            <person name="Kwan H.S."/>
            <person name="Lomsadze A."/>
            <person name="Li W."/>
            <person name="Lilly W.W."/>
            <person name="Ma L.J."/>
            <person name="Mackey A.J."/>
            <person name="Manning G."/>
            <person name="Martin F."/>
            <person name="Muraguchi H."/>
            <person name="Natvig D.O."/>
            <person name="Palmerini H."/>
            <person name="Ramesh M.A."/>
            <person name="Rehmeyer C.J."/>
            <person name="Roe B.A."/>
            <person name="Shenoy N."/>
            <person name="Stanke M."/>
            <person name="Ter-Hovhannisyan V."/>
            <person name="Tunlid A."/>
            <person name="Velagapudi R."/>
            <person name="Vision T.J."/>
            <person name="Zeng Q."/>
            <person name="Zolan M.E."/>
            <person name="Pukkila P.J."/>
        </authorList>
    </citation>
    <scope>NUCLEOTIDE SEQUENCE [LARGE SCALE GENOMIC DNA]</scope>
    <source>
        <strain evidence="3">Okayama-7 / 130 / ATCC MYA-4618 / FGSC 9003</strain>
    </source>
</reference>
<dbReference type="HOGENOM" id="CLU_067622_1_2_1"/>
<name>A8P2N8_COPC7</name>
<protein>
    <submittedName>
        <fullName evidence="2">Uncharacterized protein</fullName>
    </submittedName>
</protein>